<organism evidence="2 3">
    <name type="scientific">Cetobacterium somerae ATCC BAA-474</name>
    <dbReference type="NCBI Taxonomy" id="1319815"/>
    <lineage>
        <taxon>Bacteria</taxon>
        <taxon>Fusobacteriati</taxon>
        <taxon>Fusobacteriota</taxon>
        <taxon>Fusobacteriia</taxon>
        <taxon>Fusobacteriales</taxon>
        <taxon>Fusobacteriaceae</taxon>
        <taxon>Cetobacterium</taxon>
    </lineage>
</organism>
<dbReference type="STRING" id="1319815.HMPREF0202_02973"/>
<dbReference type="InterPro" id="IPR045155">
    <property type="entry name" value="Beta-lactam_cat"/>
</dbReference>
<feature type="domain" description="Beta-lactamase class A catalytic" evidence="1">
    <location>
        <begin position="38"/>
        <end position="227"/>
    </location>
</feature>
<dbReference type="eggNOG" id="COG2367">
    <property type="taxonomic scope" value="Bacteria"/>
</dbReference>
<reference evidence="2 3" key="1">
    <citation type="submission" date="2013-08" db="EMBL/GenBank/DDBJ databases">
        <authorList>
            <person name="Weinstock G."/>
            <person name="Sodergren E."/>
            <person name="Wylie T."/>
            <person name="Fulton L."/>
            <person name="Fulton R."/>
            <person name="Fronick C."/>
            <person name="O'Laughlin M."/>
            <person name="Godfrey J."/>
            <person name="Miner T."/>
            <person name="Herter B."/>
            <person name="Appelbaum E."/>
            <person name="Cordes M."/>
            <person name="Lek S."/>
            <person name="Wollam A."/>
            <person name="Pepin K.H."/>
            <person name="Palsikar V.B."/>
            <person name="Mitreva M."/>
            <person name="Wilson R.K."/>
        </authorList>
    </citation>
    <scope>NUCLEOTIDE SEQUENCE [LARGE SCALE GENOMIC DNA]</scope>
    <source>
        <strain evidence="2 3">ATCC BAA-474</strain>
    </source>
</reference>
<dbReference type="Proteomes" id="UP000017081">
    <property type="component" value="Unassembled WGS sequence"/>
</dbReference>
<comment type="caution">
    <text evidence="2">The sequence shown here is derived from an EMBL/GenBank/DDBJ whole genome shotgun (WGS) entry which is preliminary data.</text>
</comment>
<keyword evidence="3" id="KW-1185">Reference proteome</keyword>
<accession>U7UXL7</accession>
<sequence>MYITQFKEEIMERFNQLKSNLQNIINEFSGKVGIIVKVDGEEIFSKNESKIFQSASLIKLFILEALLEKISQGELSYSDKKSVDSMDKVPGFGVLKVLDDNLSVTIKDLATLMITLSDNTATNMLIDILGIDYIQSFIEKKNYYETQLQRKMYDSEARERGLDNFTSARDTLKVLENLYCDETALFILKNQLCNSKIPLYFFRKVEVAHKTGDLTNIEHDAGRIFFKNSFVDLIILAEGENKEAVLLNNRLGECIYENFKNC</sequence>
<dbReference type="InterPro" id="IPR012338">
    <property type="entry name" value="Beta-lactam/transpept-like"/>
</dbReference>
<dbReference type="EMBL" id="AXZF01000202">
    <property type="protein sequence ID" value="ERT63203.1"/>
    <property type="molecule type" value="Genomic_DNA"/>
</dbReference>
<dbReference type="InterPro" id="IPR000871">
    <property type="entry name" value="Beta-lactam_class-A"/>
</dbReference>
<dbReference type="GO" id="GO:0030655">
    <property type="term" value="P:beta-lactam antibiotic catabolic process"/>
    <property type="evidence" value="ECO:0007669"/>
    <property type="project" value="InterPro"/>
</dbReference>
<dbReference type="SUPFAM" id="SSF56601">
    <property type="entry name" value="beta-lactamase/transpeptidase-like"/>
    <property type="match status" value="1"/>
</dbReference>
<dbReference type="Gene3D" id="3.40.710.10">
    <property type="entry name" value="DD-peptidase/beta-lactamase superfamily"/>
    <property type="match status" value="1"/>
</dbReference>
<dbReference type="AlphaFoldDB" id="U7UXL7"/>
<protein>
    <recommendedName>
        <fullName evidence="1">Beta-lactamase class A catalytic domain-containing protein</fullName>
    </recommendedName>
</protein>
<dbReference type="PANTHER" id="PTHR35333:SF3">
    <property type="entry name" value="BETA-LACTAMASE-TYPE TRANSPEPTIDASE FOLD CONTAINING PROTEIN"/>
    <property type="match status" value="1"/>
</dbReference>
<gene>
    <name evidence="2" type="ORF">HMPREF0202_02973</name>
</gene>
<dbReference type="PANTHER" id="PTHR35333">
    <property type="entry name" value="BETA-LACTAMASE"/>
    <property type="match status" value="1"/>
</dbReference>
<dbReference type="Pfam" id="PF13354">
    <property type="entry name" value="Beta-lactamase2"/>
    <property type="match status" value="1"/>
</dbReference>
<evidence type="ECO:0000313" key="2">
    <source>
        <dbReference type="EMBL" id="ERT63203.1"/>
    </source>
</evidence>
<dbReference type="PATRIC" id="fig|1319815.3.peg.2818"/>
<dbReference type="GO" id="GO:0008800">
    <property type="term" value="F:beta-lactamase activity"/>
    <property type="evidence" value="ECO:0007669"/>
    <property type="project" value="InterPro"/>
</dbReference>
<name>U7UXL7_9FUSO</name>
<evidence type="ECO:0000313" key="3">
    <source>
        <dbReference type="Proteomes" id="UP000017081"/>
    </source>
</evidence>
<dbReference type="HOGENOM" id="CLU_031960_9_2_0"/>
<proteinExistence type="predicted"/>
<evidence type="ECO:0000259" key="1">
    <source>
        <dbReference type="Pfam" id="PF13354"/>
    </source>
</evidence>
<dbReference type="GO" id="GO:0046677">
    <property type="term" value="P:response to antibiotic"/>
    <property type="evidence" value="ECO:0007669"/>
    <property type="project" value="InterPro"/>
</dbReference>